<evidence type="ECO:0000313" key="7">
    <source>
        <dbReference type="Proteomes" id="UP000005953"/>
    </source>
</evidence>
<dbReference type="NCBIfam" id="TIGR02727">
    <property type="entry name" value="MTHFS_bact"/>
    <property type="match status" value="1"/>
</dbReference>
<protein>
    <recommendedName>
        <fullName evidence="5">5-formyltetrahydrofolate cyclo-ligase</fullName>
        <ecNumber evidence="5">6.3.3.2</ecNumber>
    </recommendedName>
</protein>
<dbReference type="InterPro" id="IPR024185">
    <property type="entry name" value="FTHF_cligase-like_sf"/>
</dbReference>
<dbReference type="EC" id="6.3.3.2" evidence="5"/>
<feature type="binding site" evidence="4">
    <location>
        <begin position="135"/>
        <end position="143"/>
    </location>
    <ligand>
        <name>ATP</name>
        <dbReference type="ChEBI" id="CHEBI:30616"/>
    </ligand>
</feature>
<comment type="cofactor">
    <cofactor evidence="5">
        <name>Mg(2+)</name>
        <dbReference type="ChEBI" id="CHEBI:18420"/>
    </cofactor>
</comment>
<keyword evidence="3 4" id="KW-0067">ATP-binding</keyword>
<dbReference type="InterPro" id="IPR037171">
    <property type="entry name" value="NagB/RpiA_transferase-like"/>
</dbReference>
<dbReference type="SUPFAM" id="SSF100950">
    <property type="entry name" value="NagB/RpiA/CoA transferase-like"/>
    <property type="match status" value="1"/>
</dbReference>
<dbReference type="RefSeq" id="WP_008044986.1">
    <property type="nucleotide sequence ID" value="NZ_CH724151.1"/>
</dbReference>
<dbReference type="PIRSF" id="PIRSF006806">
    <property type="entry name" value="FTHF_cligase"/>
    <property type="match status" value="1"/>
</dbReference>
<dbReference type="InterPro" id="IPR002698">
    <property type="entry name" value="FTHF_cligase"/>
</dbReference>
<feature type="binding site" evidence="4">
    <location>
        <begin position="7"/>
        <end position="11"/>
    </location>
    <ligand>
        <name>ATP</name>
        <dbReference type="ChEBI" id="CHEBI:30616"/>
    </ligand>
</feature>
<dbReference type="GO" id="GO:0030272">
    <property type="term" value="F:5-formyltetrahydrofolate cyclo-ligase activity"/>
    <property type="evidence" value="ECO:0007669"/>
    <property type="project" value="UniProtKB-EC"/>
</dbReference>
<dbReference type="Pfam" id="PF01812">
    <property type="entry name" value="5-FTHF_cyc-lig"/>
    <property type="match status" value="1"/>
</dbReference>
<feature type="binding site" evidence="4">
    <location>
        <position position="58"/>
    </location>
    <ligand>
        <name>substrate</name>
    </ligand>
</feature>
<dbReference type="EMBL" id="AAOE01000001">
    <property type="protein sequence ID" value="EAR11375.1"/>
    <property type="molecule type" value="Genomic_DNA"/>
</dbReference>
<evidence type="ECO:0000256" key="4">
    <source>
        <dbReference type="PIRSR" id="PIRSR006806-1"/>
    </source>
</evidence>
<organism evidence="6 7">
    <name type="scientific">Reinekea blandensis MED297</name>
    <dbReference type="NCBI Taxonomy" id="314283"/>
    <lineage>
        <taxon>Bacteria</taxon>
        <taxon>Pseudomonadati</taxon>
        <taxon>Pseudomonadota</taxon>
        <taxon>Gammaproteobacteria</taxon>
        <taxon>Oceanospirillales</taxon>
        <taxon>Saccharospirillaceae</taxon>
        <taxon>Reinekea</taxon>
    </lineage>
</organism>
<dbReference type="OrthoDB" id="9801938at2"/>
<comment type="catalytic activity">
    <reaction evidence="5">
        <text>(6S)-5-formyl-5,6,7,8-tetrahydrofolate + ATP = (6R)-5,10-methenyltetrahydrofolate + ADP + phosphate</text>
        <dbReference type="Rhea" id="RHEA:10488"/>
        <dbReference type="ChEBI" id="CHEBI:30616"/>
        <dbReference type="ChEBI" id="CHEBI:43474"/>
        <dbReference type="ChEBI" id="CHEBI:57455"/>
        <dbReference type="ChEBI" id="CHEBI:57457"/>
        <dbReference type="ChEBI" id="CHEBI:456216"/>
        <dbReference type="EC" id="6.3.3.2"/>
    </reaction>
</comment>
<dbReference type="GO" id="GO:0035999">
    <property type="term" value="P:tetrahydrofolate interconversion"/>
    <property type="evidence" value="ECO:0007669"/>
    <property type="project" value="TreeGrafter"/>
</dbReference>
<evidence type="ECO:0000256" key="3">
    <source>
        <dbReference type="ARBA" id="ARBA00022840"/>
    </source>
</evidence>
<name>A4B9S4_9GAMM</name>
<evidence type="ECO:0000256" key="5">
    <source>
        <dbReference type="RuleBase" id="RU361279"/>
    </source>
</evidence>
<feature type="binding site" evidence="4">
    <location>
        <position position="53"/>
    </location>
    <ligand>
        <name>substrate</name>
    </ligand>
</feature>
<evidence type="ECO:0000256" key="2">
    <source>
        <dbReference type="ARBA" id="ARBA00022741"/>
    </source>
</evidence>
<comment type="caution">
    <text evidence="6">The sequence shown here is derived from an EMBL/GenBank/DDBJ whole genome shotgun (WGS) entry which is preliminary data.</text>
</comment>
<dbReference type="GO" id="GO:0046872">
    <property type="term" value="F:metal ion binding"/>
    <property type="evidence" value="ECO:0007669"/>
    <property type="project" value="UniProtKB-KW"/>
</dbReference>
<keyword evidence="5" id="KW-0460">Magnesium</keyword>
<proteinExistence type="inferred from homology"/>
<keyword evidence="2 4" id="KW-0547">Nucleotide-binding</keyword>
<evidence type="ECO:0000313" key="6">
    <source>
        <dbReference type="EMBL" id="EAR11375.1"/>
    </source>
</evidence>
<evidence type="ECO:0000256" key="1">
    <source>
        <dbReference type="ARBA" id="ARBA00010638"/>
    </source>
</evidence>
<dbReference type="GO" id="GO:0009396">
    <property type="term" value="P:folic acid-containing compound biosynthetic process"/>
    <property type="evidence" value="ECO:0007669"/>
    <property type="project" value="TreeGrafter"/>
</dbReference>
<comment type="similarity">
    <text evidence="1 5">Belongs to the 5-formyltetrahydrofolate cyclo-ligase family.</text>
</comment>
<sequence length="196" mass="22211">MTTANNKQQLRRDLRQRRQSLSAQVQEQARYAVVEQLLNNALFPLPAKVAVYIAQDGELDLCAFVALCWERGIEVYLPVLHADKPEMWFAGYQPDSALTPNRFGIPEPTSESVIAPTELDWVLMPLVGFDEQGGRLGMGGGFYDRTFEHAQTWPKPPTLIGVAHESQKTQIIPRESWDISLHAIVTPQRWYIANHD</sequence>
<dbReference type="PANTHER" id="PTHR23407:SF1">
    <property type="entry name" value="5-FORMYLTETRAHYDROFOLATE CYCLO-LIGASE"/>
    <property type="match status" value="1"/>
</dbReference>
<keyword evidence="7" id="KW-1185">Reference proteome</keyword>
<keyword evidence="6" id="KW-0436">Ligase</keyword>
<dbReference type="PANTHER" id="PTHR23407">
    <property type="entry name" value="ATPASE INHIBITOR/5-FORMYLTETRAHYDROFOLATE CYCLO-LIGASE"/>
    <property type="match status" value="1"/>
</dbReference>
<dbReference type="AlphaFoldDB" id="A4B9S4"/>
<gene>
    <name evidence="6" type="ORF">MED297_20847</name>
</gene>
<reference evidence="6 7" key="1">
    <citation type="submission" date="2006-02" db="EMBL/GenBank/DDBJ databases">
        <authorList>
            <person name="Pinhassi J."/>
            <person name="Pedros-Alio C."/>
            <person name="Ferriera S."/>
            <person name="Johnson J."/>
            <person name="Kravitz S."/>
            <person name="Halpern A."/>
            <person name="Remington K."/>
            <person name="Beeson K."/>
            <person name="Tran B."/>
            <person name="Rogers Y.-H."/>
            <person name="Friedman R."/>
            <person name="Venter J.C."/>
        </authorList>
    </citation>
    <scope>NUCLEOTIDE SEQUENCE [LARGE SCALE GENOMIC DNA]</scope>
    <source>
        <strain evidence="6 7">MED297</strain>
    </source>
</reference>
<keyword evidence="5" id="KW-0479">Metal-binding</keyword>
<dbReference type="GO" id="GO:0005524">
    <property type="term" value="F:ATP binding"/>
    <property type="evidence" value="ECO:0007669"/>
    <property type="project" value="UniProtKB-KW"/>
</dbReference>
<dbReference type="HOGENOM" id="CLU_066245_0_0_6"/>
<dbReference type="STRING" id="314283.MED297_20847"/>
<dbReference type="Gene3D" id="3.40.50.10420">
    <property type="entry name" value="NagB/RpiA/CoA transferase-like"/>
    <property type="match status" value="1"/>
</dbReference>
<accession>A4B9S4</accession>
<dbReference type="Proteomes" id="UP000005953">
    <property type="component" value="Unassembled WGS sequence"/>
</dbReference>